<evidence type="ECO:0000313" key="3">
    <source>
        <dbReference type="Proteomes" id="UP000008983"/>
    </source>
</evidence>
<dbReference type="EMBL" id="GL984214">
    <property type="protein sequence ID" value="EGR28716.1"/>
    <property type="molecule type" value="Genomic_DNA"/>
</dbReference>
<accession>G0R1D1</accession>
<dbReference type="RefSeq" id="XP_004029952.1">
    <property type="nucleotide sequence ID" value="XM_004029904.1"/>
</dbReference>
<gene>
    <name evidence="2" type="ORF">IMG5_169790</name>
</gene>
<dbReference type="AlphaFoldDB" id="G0R1D1"/>
<name>G0R1D1_ICHMU</name>
<protein>
    <submittedName>
        <fullName evidence="2">Uncharacterized protein</fullName>
    </submittedName>
</protein>
<reference evidence="2 3" key="1">
    <citation type="submission" date="2011-07" db="EMBL/GenBank/DDBJ databases">
        <authorList>
            <person name="Coyne R."/>
            <person name="Brami D."/>
            <person name="Johnson J."/>
            <person name="Hostetler J."/>
            <person name="Hannick L."/>
            <person name="Clark T."/>
            <person name="Cassidy-Hanley D."/>
            <person name="Inman J."/>
        </authorList>
    </citation>
    <scope>NUCLEOTIDE SEQUENCE [LARGE SCALE GENOMIC DNA]</scope>
    <source>
        <strain evidence="2 3">G5</strain>
    </source>
</reference>
<feature type="non-terminal residue" evidence="2">
    <location>
        <position position="78"/>
    </location>
</feature>
<dbReference type="InParanoid" id="G0R1D1"/>
<proteinExistence type="predicted"/>
<keyword evidence="1" id="KW-1133">Transmembrane helix</keyword>
<feature type="transmembrane region" description="Helical" evidence="1">
    <location>
        <begin position="60"/>
        <end position="77"/>
    </location>
</feature>
<keyword evidence="3" id="KW-1185">Reference proteome</keyword>
<keyword evidence="1" id="KW-0812">Transmembrane</keyword>
<evidence type="ECO:0000313" key="2">
    <source>
        <dbReference type="EMBL" id="EGR28716.1"/>
    </source>
</evidence>
<feature type="transmembrane region" description="Helical" evidence="1">
    <location>
        <begin position="21"/>
        <end position="40"/>
    </location>
</feature>
<dbReference type="Proteomes" id="UP000008983">
    <property type="component" value="Unassembled WGS sequence"/>
</dbReference>
<dbReference type="GeneID" id="14904802"/>
<evidence type="ECO:0000256" key="1">
    <source>
        <dbReference type="SAM" id="Phobius"/>
    </source>
</evidence>
<organism evidence="2 3">
    <name type="scientific">Ichthyophthirius multifiliis</name>
    <name type="common">White spot disease agent</name>
    <name type="synonym">Ich</name>
    <dbReference type="NCBI Taxonomy" id="5932"/>
    <lineage>
        <taxon>Eukaryota</taxon>
        <taxon>Sar</taxon>
        <taxon>Alveolata</taxon>
        <taxon>Ciliophora</taxon>
        <taxon>Intramacronucleata</taxon>
        <taxon>Oligohymenophorea</taxon>
        <taxon>Hymenostomatida</taxon>
        <taxon>Ophryoglenina</taxon>
        <taxon>Ichthyophthirius</taxon>
    </lineage>
</organism>
<keyword evidence="1" id="KW-0472">Membrane</keyword>
<sequence>MIKQQVDIKMVLQLIEDQYVLLIKIQGIIWCNIILGGYLYCYFCLFQAVKQYFIAHSSSIIRETLMYTSLICLILVVY</sequence>